<evidence type="ECO:0000313" key="1">
    <source>
        <dbReference type="EnsemblMetazoa" id="CJA22736.1"/>
    </source>
</evidence>
<dbReference type="Proteomes" id="UP000005237">
    <property type="component" value="Unassembled WGS sequence"/>
</dbReference>
<dbReference type="EnsemblMetazoa" id="CJA22736.1">
    <property type="protein sequence ID" value="CJA22736.1"/>
    <property type="gene ID" value="WBGene00178308"/>
</dbReference>
<protein>
    <recommendedName>
        <fullName evidence="3">Reverse transcriptase domain-containing protein</fullName>
    </recommendedName>
</protein>
<keyword evidence="2" id="KW-1185">Reference proteome</keyword>
<evidence type="ECO:0000313" key="2">
    <source>
        <dbReference type="Proteomes" id="UP000005237"/>
    </source>
</evidence>
<evidence type="ECO:0008006" key="3">
    <source>
        <dbReference type="Google" id="ProtNLM"/>
    </source>
</evidence>
<proteinExistence type="predicted"/>
<sequence>MGCPKYGLNIKPSKTQILMNKYVTRSDITILNTSIENSQNVNNLVRTFAGDGSLTEEVVRICPRWTVLNNIRRELLQSHEEIRNLLLTIIVIPGITYGRETWTKKTEMGEDRIRMGSARPPCRLWKRWADEIIGSIKIFTHNKSAIRKTQSQRPEKNMHTRCKTSMVYSRKEWCNLA</sequence>
<reference evidence="2" key="1">
    <citation type="submission" date="2010-08" db="EMBL/GenBank/DDBJ databases">
        <authorList>
            <consortium name="Caenorhabditis japonica Sequencing Consortium"/>
            <person name="Wilson R.K."/>
        </authorList>
    </citation>
    <scope>NUCLEOTIDE SEQUENCE [LARGE SCALE GENOMIC DNA]</scope>
    <source>
        <strain evidence="2">DF5081</strain>
    </source>
</reference>
<accession>A0A8R1I870</accession>
<organism evidence="1 2">
    <name type="scientific">Caenorhabditis japonica</name>
    <dbReference type="NCBI Taxonomy" id="281687"/>
    <lineage>
        <taxon>Eukaryota</taxon>
        <taxon>Metazoa</taxon>
        <taxon>Ecdysozoa</taxon>
        <taxon>Nematoda</taxon>
        <taxon>Chromadorea</taxon>
        <taxon>Rhabditida</taxon>
        <taxon>Rhabditina</taxon>
        <taxon>Rhabditomorpha</taxon>
        <taxon>Rhabditoidea</taxon>
        <taxon>Rhabditidae</taxon>
        <taxon>Peloderinae</taxon>
        <taxon>Caenorhabditis</taxon>
    </lineage>
</organism>
<name>A0A8R1I870_CAEJA</name>
<dbReference type="AlphaFoldDB" id="A0A8R1I870"/>
<reference evidence="1" key="2">
    <citation type="submission" date="2022-06" db="UniProtKB">
        <authorList>
            <consortium name="EnsemblMetazoa"/>
        </authorList>
    </citation>
    <scope>IDENTIFICATION</scope>
    <source>
        <strain evidence="1">DF5081</strain>
    </source>
</reference>